<feature type="binding site" evidence="15">
    <location>
        <begin position="9"/>
        <end position="16"/>
    </location>
    <ligand>
        <name>GTP</name>
        <dbReference type="ChEBI" id="CHEBI:37565"/>
        <label>1</label>
    </ligand>
</feature>
<evidence type="ECO:0000313" key="21">
    <source>
        <dbReference type="Proteomes" id="UP000069912"/>
    </source>
</evidence>
<evidence type="ECO:0000256" key="14">
    <source>
        <dbReference type="NCBIfam" id="TIGR00437"/>
    </source>
</evidence>
<keyword evidence="5 17" id="KW-0410">Iron transport</keyword>
<dbReference type="GO" id="GO:0005886">
    <property type="term" value="C:plasma membrane"/>
    <property type="evidence" value="ECO:0007669"/>
    <property type="project" value="UniProtKB-SubCell"/>
</dbReference>
<gene>
    <name evidence="20" type="primary">feoB</name>
    <name evidence="19" type="ORF">AWM72_06195</name>
    <name evidence="20" type="ORF">CYJ28_09455</name>
</gene>
<keyword evidence="13 17" id="KW-0472">Membrane</keyword>
<dbReference type="Proteomes" id="UP000234239">
    <property type="component" value="Unassembled WGS sequence"/>
</dbReference>
<evidence type="ECO:0000256" key="8">
    <source>
        <dbReference type="ARBA" id="ARBA00022741"/>
    </source>
</evidence>
<dbReference type="Pfam" id="PF07664">
    <property type="entry name" value="FeoB_C"/>
    <property type="match status" value="1"/>
</dbReference>
<keyword evidence="12 15" id="KW-0342">GTP-binding</keyword>
<evidence type="ECO:0000259" key="18">
    <source>
        <dbReference type="PROSITE" id="PS51711"/>
    </source>
</evidence>
<evidence type="ECO:0000313" key="22">
    <source>
        <dbReference type="Proteomes" id="UP000234239"/>
    </source>
</evidence>
<keyword evidence="11" id="KW-0406">Ion transport</keyword>
<dbReference type="FunFam" id="3.40.50.300:FF:000426">
    <property type="entry name" value="Ferrous iron transport protein B"/>
    <property type="match status" value="1"/>
</dbReference>
<evidence type="ECO:0000313" key="19">
    <source>
        <dbReference type="EMBL" id="AMB94378.1"/>
    </source>
</evidence>
<dbReference type="EMBL" id="CP014160">
    <property type="protein sequence ID" value="AMB94378.1"/>
    <property type="molecule type" value="Genomic_DNA"/>
</dbReference>
<feature type="transmembrane region" description="Helical" evidence="17">
    <location>
        <begin position="454"/>
        <end position="474"/>
    </location>
</feature>
<keyword evidence="16" id="KW-0479">Metal-binding</keyword>
<evidence type="ECO:0000256" key="12">
    <source>
        <dbReference type="ARBA" id="ARBA00023134"/>
    </source>
</evidence>
<dbReference type="Proteomes" id="UP000069912">
    <property type="component" value="Chromosome"/>
</dbReference>
<feature type="binding site" evidence="16">
    <location>
        <position position="23"/>
    </location>
    <ligand>
        <name>Mg(2+)</name>
        <dbReference type="ChEBI" id="CHEBI:18420"/>
        <label>2</label>
    </ligand>
</feature>
<reference evidence="21" key="2">
    <citation type="submission" date="2016-01" db="EMBL/GenBank/DDBJ databases">
        <title>Six Aerococcus type strain genome sequencing and assembly using PacBio and Illumina Hiseq.</title>
        <authorList>
            <person name="Carkaci D."/>
            <person name="Dargis R."/>
            <person name="Nielsen X.C."/>
            <person name="Skovgaard O."/>
            <person name="Fuursted K."/>
            <person name="Christensen J.J."/>
        </authorList>
    </citation>
    <scope>NUCLEOTIDE SEQUENCE [LARGE SCALE GENOMIC DNA]</scope>
    <source>
        <strain evidence="21">CCUG43001</strain>
    </source>
</reference>
<feature type="transmembrane region" description="Helical" evidence="17">
    <location>
        <begin position="678"/>
        <end position="696"/>
    </location>
</feature>
<feature type="transmembrane region" description="Helical" evidence="17">
    <location>
        <begin position="389"/>
        <end position="412"/>
    </location>
</feature>
<dbReference type="GO" id="GO:0046872">
    <property type="term" value="F:metal ion binding"/>
    <property type="evidence" value="ECO:0007669"/>
    <property type="project" value="UniProtKB-KW"/>
</dbReference>
<feature type="transmembrane region" description="Helical" evidence="17">
    <location>
        <begin position="345"/>
        <end position="369"/>
    </location>
</feature>
<dbReference type="PROSITE" id="PS51711">
    <property type="entry name" value="G_FEOB"/>
    <property type="match status" value="1"/>
</dbReference>
<reference evidence="20 22" key="3">
    <citation type="submission" date="2017-12" db="EMBL/GenBank/DDBJ databases">
        <title>Phylogenetic diversity of female urinary microbiome.</title>
        <authorList>
            <person name="Thomas-White K."/>
            <person name="Wolfe A.J."/>
        </authorList>
    </citation>
    <scope>NUCLEOTIDE SEQUENCE [LARGE SCALE GENOMIC DNA]</scope>
    <source>
        <strain evidence="20 22">UMB0139</strain>
    </source>
</reference>
<evidence type="ECO:0000256" key="16">
    <source>
        <dbReference type="PIRSR" id="PIRSR603373-2"/>
    </source>
</evidence>
<dbReference type="Pfam" id="PF02421">
    <property type="entry name" value="FeoB_N"/>
    <property type="match status" value="1"/>
</dbReference>
<evidence type="ECO:0000256" key="9">
    <source>
        <dbReference type="ARBA" id="ARBA00022989"/>
    </source>
</evidence>
<dbReference type="InterPro" id="IPR011642">
    <property type="entry name" value="Gate_dom"/>
</dbReference>
<feature type="transmembrane region" description="Helical" evidence="17">
    <location>
        <begin position="424"/>
        <end position="448"/>
    </location>
</feature>
<keyword evidence="16" id="KW-0460">Magnesium</keyword>
<evidence type="ECO:0000256" key="1">
    <source>
        <dbReference type="ARBA" id="ARBA00003926"/>
    </source>
</evidence>
<dbReference type="RefSeq" id="WP_067974925.1">
    <property type="nucleotide sequence ID" value="NZ_CAJHKM010000001.1"/>
</dbReference>
<dbReference type="EMBL" id="PKGY01000007">
    <property type="protein sequence ID" value="PKZ20702.1"/>
    <property type="molecule type" value="Genomic_DNA"/>
</dbReference>
<dbReference type="InterPro" id="IPR050860">
    <property type="entry name" value="FeoB_GTPase"/>
</dbReference>
<dbReference type="NCBIfam" id="TIGR00437">
    <property type="entry name" value="feoB"/>
    <property type="match status" value="1"/>
</dbReference>
<dbReference type="PANTHER" id="PTHR43185:SF1">
    <property type="entry name" value="FE(2+) TRANSPORTER FEOB"/>
    <property type="match status" value="1"/>
</dbReference>
<evidence type="ECO:0000256" key="15">
    <source>
        <dbReference type="PIRSR" id="PIRSR603373-1"/>
    </source>
</evidence>
<evidence type="ECO:0000256" key="3">
    <source>
        <dbReference type="ARBA" id="ARBA00022448"/>
    </source>
</evidence>
<evidence type="ECO:0000256" key="13">
    <source>
        <dbReference type="ARBA" id="ARBA00023136"/>
    </source>
</evidence>
<evidence type="ECO:0000313" key="20">
    <source>
        <dbReference type="EMBL" id="PKZ20702.1"/>
    </source>
</evidence>
<evidence type="ECO:0000256" key="11">
    <source>
        <dbReference type="ARBA" id="ARBA00023065"/>
    </source>
</evidence>
<evidence type="ECO:0000256" key="6">
    <source>
        <dbReference type="ARBA" id="ARBA00022519"/>
    </source>
</evidence>
<evidence type="ECO:0000256" key="2">
    <source>
        <dbReference type="ARBA" id="ARBA00004429"/>
    </source>
</evidence>
<feature type="binding site" evidence="15">
    <location>
        <begin position="114"/>
        <end position="117"/>
    </location>
    <ligand>
        <name>GTP</name>
        <dbReference type="ChEBI" id="CHEBI:37565"/>
        <label>1</label>
    </ligand>
</feature>
<name>A0A0X8FBU3_9LACT</name>
<evidence type="ECO:0000256" key="10">
    <source>
        <dbReference type="ARBA" id="ARBA00023004"/>
    </source>
</evidence>
<feature type="binding site" evidence="16">
    <location>
        <position position="21"/>
    </location>
    <ligand>
        <name>Mg(2+)</name>
        <dbReference type="ChEBI" id="CHEBI:18420"/>
        <label>2</label>
    </ligand>
</feature>
<keyword evidence="7 17" id="KW-0812">Transmembrane</keyword>
<feature type="domain" description="FeoB-type G" evidence="18">
    <location>
        <begin position="2"/>
        <end position="163"/>
    </location>
</feature>
<reference evidence="19 21" key="1">
    <citation type="journal article" date="2016" name="Genome Announc.">
        <title>Complete Genome Sequences of Aerococcus christensenii CCUG 28831T, Aerococcus sanguinicola CCUG 43001T, Aerococcus urinae CCUG 36881T, Aerococcus urinaeequi CCUG 28094T, Aerococcus urinaehominis CCUG 42038 BT, and Aerococcus viridans CCUG 4311T.</title>
        <authorList>
            <person name="Carkaci D."/>
            <person name="Dargis R."/>
            <person name="Nielsen X.C."/>
            <person name="Skovgaard O."/>
            <person name="Fuursted K."/>
            <person name="Christensen J.J."/>
        </authorList>
    </citation>
    <scope>NUCLEOTIDE SEQUENCE [LARGE SCALE GENOMIC DNA]</scope>
    <source>
        <strain evidence="19 21">CCUG43001</strain>
    </source>
</reference>
<keyword evidence="10 17" id="KW-0408">Iron</keyword>
<comment type="subcellular location">
    <subcellularLocation>
        <location evidence="2">Cell inner membrane</location>
        <topology evidence="2">Multi-pass membrane protein</topology>
    </subcellularLocation>
    <subcellularLocation>
        <location evidence="17">Cell membrane</location>
        <topology evidence="17">Multi-pass membrane protein</topology>
    </subcellularLocation>
</comment>
<organism evidence="19 21">
    <name type="scientific">Aerococcus sanguinicola</name>
    <dbReference type="NCBI Taxonomy" id="119206"/>
    <lineage>
        <taxon>Bacteria</taxon>
        <taxon>Bacillati</taxon>
        <taxon>Bacillota</taxon>
        <taxon>Bacilli</taxon>
        <taxon>Lactobacillales</taxon>
        <taxon>Aerococcaceae</taxon>
        <taxon>Aerococcus</taxon>
    </lineage>
</organism>
<evidence type="ECO:0000256" key="5">
    <source>
        <dbReference type="ARBA" id="ARBA00022496"/>
    </source>
</evidence>
<keyword evidence="8 15" id="KW-0547">Nucleotide-binding</keyword>
<comment type="similarity">
    <text evidence="17">Belongs to the TRAFAC class TrmE-Era-EngA-EngB-Septin-like GTPase superfamily. FeoB GTPase (TC 9.A.8) family.</text>
</comment>
<dbReference type="InterPro" id="IPR041069">
    <property type="entry name" value="FeoB_Cyto"/>
</dbReference>
<dbReference type="OrthoDB" id="9809127at2"/>
<feature type="binding site" evidence="16">
    <location>
        <position position="20"/>
    </location>
    <ligand>
        <name>Mg(2+)</name>
        <dbReference type="ChEBI" id="CHEBI:18420"/>
        <label>2</label>
    </ligand>
</feature>
<dbReference type="PRINTS" id="PR00326">
    <property type="entry name" value="GTP1OBG"/>
</dbReference>
<protein>
    <recommendedName>
        <fullName evidence="14 17">Ferrous iron transport protein B</fullName>
    </recommendedName>
</protein>
<dbReference type="Gene3D" id="1.10.287.1770">
    <property type="match status" value="1"/>
</dbReference>
<keyword evidence="21" id="KW-1185">Reference proteome</keyword>
<feature type="transmembrane region" description="Helical" evidence="17">
    <location>
        <begin position="647"/>
        <end position="666"/>
    </location>
</feature>
<dbReference type="Pfam" id="PF17910">
    <property type="entry name" value="FeoB_Cyto"/>
    <property type="match status" value="1"/>
</dbReference>
<feature type="binding site" evidence="15">
    <location>
        <begin position="54"/>
        <end position="57"/>
    </location>
    <ligand>
        <name>GTP</name>
        <dbReference type="ChEBI" id="CHEBI:37565"/>
        <label>1</label>
    </ligand>
</feature>
<dbReference type="InterPro" id="IPR011640">
    <property type="entry name" value="Fe2_transport_prot_B_C"/>
</dbReference>
<dbReference type="Pfam" id="PF07670">
    <property type="entry name" value="Gate"/>
    <property type="match status" value="2"/>
</dbReference>
<dbReference type="KEGG" id="asan:AWM72_06195"/>
<dbReference type="PANTHER" id="PTHR43185">
    <property type="entry name" value="FERROUS IRON TRANSPORT PROTEIN B"/>
    <property type="match status" value="1"/>
</dbReference>
<feature type="binding site" evidence="15">
    <location>
        <begin position="34"/>
        <end position="38"/>
    </location>
    <ligand>
        <name>GTP</name>
        <dbReference type="ChEBI" id="CHEBI:37565"/>
        <label>1</label>
    </ligand>
</feature>
<dbReference type="SUPFAM" id="SSF52540">
    <property type="entry name" value="P-loop containing nucleoside triphosphate hydrolases"/>
    <property type="match status" value="1"/>
</dbReference>
<evidence type="ECO:0000256" key="7">
    <source>
        <dbReference type="ARBA" id="ARBA00022692"/>
    </source>
</evidence>
<dbReference type="InterPro" id="IPR027417">
    <property type="entry name" value="P-loop_NTPase"/>
</dbReference>
<dbReference type="InterPro" id="IPR006073">
    <property type="entry name" value="GTP-bd"/>
</dbReference>
<dbReference type="GO" id="GO:0015093">
    <property type="term" value="F:ferrous iron transmembrane transporter activity"/>
    <property type="evidence" value="ECO:0007669"/>
    <property type="project" value="UniProtKB-UniRule"/>
</dbReference>
<dbReference type="GO" id="GO:0005525">
    <property type="term" value="F:GTP binding"/>
    <property type="evidence" value="ECO:0007669"/>
    <property type="project" value="UniProtKB-KW"/>
</dbReference>
<dbReference type="InterPro" id="IPR003373">
    <property type="entry name" value="Fe2_transport_prot-B"/>
</dbReference>
<keyword evidence="6" id="KW-0997">Cell inner membrane</keyword>
<dbReference type="GeneID" id="92903656"/>
<evidence type="ECO:0000256" key="4">
    <source>
        <dbReference type="ARBA" id="ARBA00022475"/>
    </source>
</evidence>
<proteinExistence type="inferred from homology"/>
<feature type="binding site" evidence="16">
    <location>
        <position position="24"/>
    </location>
    <ligand>
        <name>Mg(2+)</name>
        <dbReference type="ChEBI" id="CHEBI:18420"/>
        <label>2</label>
    </ligand>
</feature>
<dbReference type="CDD" id="cd01879">
    <property type="entry name" value="FeoB"/>
    <property type="match status" value="1"/>
</dbReference>
<feature type="transmembrane region" description="Helical" evidence="17">
    <location>
        <begin position="282"/>
        <end position="300"/>
    </location>
</feature>
<feature type="transmembrane region" description="Helical" evidence="17">
    <location>
        <begin position="614"/>
        <end position="635"/>
    </location>
</feature>
<dbReference type="AlphaFoldDB" id="A0A0X8FBU3"/>
<comment type="function">
    <text evidence="1 17">Probable transporter of a GTP-driven Fe(2+) uptake system.</text>
</comment>
<dbReference type="Gene3D" id="3.40.50.300">
    <property type="entry name" value="P-loop containing nucleotide triphosphate hydrolases"/>
    <property type="match status" value="1"/>
</dbReference>
<keyword evidence="3 17" id="KW-0813">Transport</keyword>
<evidence type="ECO:0000256" key="17">
    <source>
        <dbReference type="RuleBase" id="RU362098"/>
    </source>
</evidence>
<keyword evidence="9 17" id="KW-1133">Transmembrane helix</keyword>
<accession>A0A0X8FBU3</accession>
<sequence>MTVKLALAGNPNTGKTTLFNALTGSNQRVGNWPGVTVEKKGGALKADSSVWLEDLPGIYSLSPYTSEELISRNYILEEDPDLILNIVDASSLERNLYLTTQLTEVGIPVVVALNMMDIAEKRGIQIDSQGLSEALGCPVAPISALKWTGVAKLTEAAIVRAEENLPYQPPKKYPHRVEKVIGEIAEIIDGQVPADRLRWYAIKTFERDTEVVEGLELSEDQAKSIEALIDQLENAYDDDSEGIMATSRYEWISQMIADCVQEESQEELSLTDRVDAIVTNRFLALPIFAGVMYLVYYLAVSTIGKQGTDWVNDQVFGEFVPEHLGGLLANLGVSDWLQALIMDGIVAGVGAVLGFLPQMMVLFICLAFLEDCGYMARIAFVLDRIFRKFGLSGKSFIPILVSTGCGVPGIMAARTIENDNDRRLTIMTTTFIPCGAKLPIIALITGAFFPHADWVALSTYFMGIGAIVLSGIMLKKTRWFAGDPAPFVIELPSYHLPSLSGVLRTVFERTKAFVKKAGTIVLLSTVMIWALQSFDWQLNLVETGDSILASLGRVLAPLFAPLGWGDWRAAVASVTGLLAKENLVGTFGILFGYAEAAEDGAEFWPQLSQAFTPIAGYSLMTFNLLCVPCMAAVGALRREMMDDKMTLFAVIYQCLLAYGVSLMIYQFGTWWTTGHFDAWTAIACLTLAGMVYMVFFKRPYQAKPALAHLRRV</sequence>
<dbReference type="InterPro" id="IPR030389">
    <property type="entry name" value="G_FEOB_dom"/>
</dbReference>
<keyword evidence="4" id="KW-1003">Cell membrane</keyword>